<keyword evidence="1" id="KW-0812">Transmembrane</keyword>
<evidence type="ECO:0000313" key="3">
    <source>
        <dbReference type="Proteomes" id="UP000229699"/>
    </source>
</evidence>
<feature type="transmembrane region" description="Helical" evidence="1">
    <location>
        <begin position="43"/>
        <end position="62"/>
    </location>
</feature>
<dbReference type="EMBL" id="PCTC01000084">
    <property type="protein sequence ID" value="PIP63188.1"/>
    <property type="molecule type" value="Genomic_DNA"/>
</dbReference>
<organism evidence="2 3">
    <name type="scientific">Candidatus Roizmanbacteria bacterium CG22_combo_CG10-13_8_21_14_all_34_12</name>
    <dbReference type="NCBI Taxonomy" id="1974860"/>
    <lineage>
        <taxon>Bacteria</taxon>
        <taxon>Candidatus Roizmaniibacteriota</taxon>
    </lineage>
</organism>
<evidence type="ECO:0008006" key="4">
    <source>
        <dbReference type="Google" id="ProtNLM"/>
    </source>
</evidence>
<reference evidence="2 3" key="1">
    <citation type="submission" date="2017-09" db="EMBL/GenBank/DDBJ databases">
        <title>Depth-based differentiation of microbial function through sediment-hosted aquifers and enrichment of novel symbionts in the deep terrestrial subsurface.</title>
        <authorList>
            <person name="Probst A.J."/>
            <person name="Ladd B."/>
            <person name="Jarett J.K."/>
            <person name="Geller-Mcgrath D.E."/>
            <person name="Sieber C.M."/>
            <person name="Emerson J.B."/>
            <person name="Anantharaman K."/>
            <person name="Thomas B.C."/>
            <person name="Malmstrom R."/>
            <person name="Stieglmeier M."/>
            <person name="Klingl A."/>
            <person name="Woyke T."/>
            <person name="Ryan C.M."/>
            <person name="Banfield J.F."/>
        </authorList>
    </citation>
    <scope>NUCLEOTIDE SEQUENCE [LARGE SCALE GENOMIC DNA]</scope>
    <source>
        <strain evidence="2">CG22_combo_CG10-13_8_21_14_all_34_12</strain>
    </source>
</reference>
<protein>
    <recommendedName>
        <fullName evidence="4">EamA domain-containing protein</fullName>
    </recommendedName>
</protein>
<keyword evidence="1" id="KW-0472">Membrane</keyword>
<feature type="transmembrane region" description="Helical" evidence="1">
    <location>
        <begin position="74"/>
        <end position="93"/>
    </location>
</feature>
<sequence length="120" mass="13530">MIGIGFFGEKLTTYRLLFVGVILIAGIFSSIDEKFNLKSFFKRTIAIGLLTTLFLAINNAFIKQALVNNSLWTTNLWVAILNFMMLIPTIQLFKKDLKKLDIPHILPVGVMGVAKLTKRI</sequence>
<comment type="caution">
    <text evidence="2">The sequence shown here is derived from an EMBL/GenBank/DDBJ whole genome shotgun (WGS) entry which is preliminary data.</text>
</comment>
<evidence type="ECO:0000256" key="1">
    <source>
        <dbReference type="SAM" id="Phobius"/>
    </source>
</evidence>
<accession>A0A2H0C1L6</accession>
<dbReference type="AlphaFoldDB" id="A0A2H0C1L6"/>
<dbReference type="Proteomes" id="UP000229699">
    <property type="component" value="Unassembled WGS sequence"/>
</dbReference>
<evidence type="ECO:0000313" key="2">
    <source>
        <dbReference type="EMBL" id="PIP63188.1"/>
    </source>
</evidence>
<feature type="transmembrane region" description="Helical" evidence="1">
    <location>
        <begin position="12"/>
        <end position="31"/>
    </location>
</feature>
<proteinExistence type="predicted"/>
<keyword evidence="1" id="KW-1133">Transmembrane helix</keyword>
<gene>
    <name evidence="2" type="ORF">COW97_03840</name>
</gene>
<name>A0A2H0C1L6_9BACT</name>